<dbReference type="RefSeq" id="WP_135204380.1">
    <property type="nucleotide sequence ID" value="NZ_SPVG01000248.1"/>
</dbReference>
<dbReference type="Proteomes" id="UP000297729">
    <property type="component" value="Unassembled WGS sequence"/>
</dbReference>
<proteinExistence type="predicted"/>
<gene>
    <name evidence="2" type="ORF">E4L98_25695</name>
</gene>
<sequence>MNIAKHMEVIFLTAAVLLGASAYASAAADAHAALKVGAELAAAQAPVQVVVIKAQRLTAAEKARLS</sequence>
<accession>A0A4Y9S3F4</accession>
<keyword evidence="3" id="KW-1185">Reference proteome</keyword>
<dbReference type="AlphaFoldDB" id="A0A4Y9S3F4"/>
<feature type="signal peptide" evidence="1">
    <location>
        <begin position="1"/>
        <end position="26"/>
    </location>
</feature>
<keyword evidence="1" id="KW-0732">Signal</keyword>
<feature type="chain" id="PRO_5021345578" evidence="1">
    <location>
        <begin position="27"/>
        <end position="66"/>
    </location>
</feature>
<evidence type="ECO:0000313" key="2">
    <source>
        <dbReference type="EMBL" id="TFW15834.1"/>
    </source>
</evidence>
<organism evidence="2 3">
    <name type="scientific">Duganella callida</name>
    <dbReference type="NCBI Taxonomy" id="2561932"/>
    <lineage>
        <taxon>Bacteria</taxon>
        <taxon>Pseudomonadati</taxon>
        <taxon>Pseudomonadota</taxon>
        <taxon>Betaproteobacteria</taxon>
        <taxon>Burkholderiales</taxon>
        <taxon>Oxalobacteraceae</taxon>
        <taxon>Telluria group</taxon>
        <taxon>Duganella</taxon>
    </lineage>
</organism>
<protein>
    <submittedName>
        <fullName evidence="2">Uncharacterized protein</fullName>
    </submittedName>
</protein>
<comment type="caution">
    <text evidence="2">The sequence shown here is derived from an EMBL/GenBank/DDBJ whole genome shotgun (WGS) entry which is preliminary data.</text>
</comment>
<evidence type="ECO:0000256" key="1">
    <source>
        <dbReference type="SAM" id="SignalP"/>
    </source>
</evidence>
<name>A0A4Y9S3F4_9BURK</name>
<reference evidence="2 3" key="1">
    <citation type="submission" date="2019-03" db="EMBL/GenBank/DDBJ databases">
        <title>Draft Genome Sequence of Duganella callidus sp. nov., a Novel Duganella Species Isolated from Cultivated Soil.</title>
        <authorList>
            <person name="Raths R."/>
            <person name="Peta V."/>
            <person name="Bucking H."/>
        </authorList>
    </citation>
    <scope>NUCLEOTIDE SEQUENCE [LARGE SCALE GENOMIC DNA]</scope>
    <source>
        <strain evidence="2 3">DN04</strain>
    </source>
</reference>
<evidence type="ECO:0000313" key="3">
    <source>
        <dbReference type="Proteomes" id="UP000297729"/>
    </source>
</evidence>
<dbReference type="EMBL" id="SPVG01000248">
    <property type="protein sequence ID" value="TFW15834.1"/>
    <property type="molecule type" value="Genomic_DNA"/>
</dbReference>